<reference evidence="2" key="1">
    <citation type="submission" date="2022-11" db="EMBL/GenBank/DDBJ databases">
        <title>Marinomonas sp. nov., isolated from marine algae.</title>
        <authorList>
            <person name="Choi D.G."/>
            <person name="Kim J.M."/>
            <person name="Lee J.K."/>
            <person name="Baek J.H."/>
            <person name="Jeon C.O."/>
        </authorList>
    </citation>
    <scope>NUCLEOTIDE SEQUENCE</scope>
    <source>
        <strain evidence="2">KJ51-3</strain>
    </source>
</reference>
<gene>
    <name evidence="2" type="ORF">ONZ52_16280</name>
</gene>
<dbReference type="InterPro" id="IPR007396">
    <property type="entry name" value="TR_PAI2-type"/>
</dbReference>
<dbReference type="InterPro" id="IPR012349">
    <property type="entry name" value="Split_barrel_FMN-bd"/>
</dbReference>
<evidence type="ECO:0000256" key="1">
    <source>
        <dbReference type="SAM" id="MobiDB-lite"/>
    </source>
</evidence>
<keyword evidence="3" id="KW-1185">Reference proteome</keyword>
<dbReference type="PANTHER" id="PTHR35802">
    <property type="entry name" value="PROTEASE SYNTHASE AND SPORULATION PROTEIN PAI 2"/>
    <property type="match status" value="1"/>
</dbReference>
<feature type="region of interest" description="Disordered" evidence="1">
    <location>
        <begin position="177"/>
        <end position="208"/>
    </location>
</feature>
<dbReference type="Pfam" id="PF04299">
    <property type="entry name" value="FMN_bind_2"/>
    <property type="match status" value="1"/>
</dbReference>
<evidence type="ECO:0000313" key="2">
    <source>
        <dbReference type="EMBL" id="MCW4630402.1"/>
    </source>
</evidence>
<dbReference type="SUPFAM" id="SSF50475">
    <property type="entry name" value="FMN-binding split barrel"/>
    <property type="match status" value="1"/>
</dbReference>
<sequence>MYTPKHFEINDQEEQLAFVKAFPFATLVSNDNNGLNAEHIPMLVHVDAENRVVLQAHIAKANKLWQNLANQADVLVIFQGENAYITPNWYPSKKVDGKAVPTWNYRAVHIKGTIDFIHEAEWKLSLLEKLTDIHEQKQPAPWSISDAPQEYIDRLQAAVVGVEITVTDIQGKFKLSQNQSADNKNGIHEGLSETQHPMADLIKPANGD</sequence>
<dbReference type="PIRSF" id="PIRSF010372">
    <property type="entry name" value="PaiB"/>
    <property type="match status" value="1"/>
</dbReference>
<name>A0ABT3KIM6_9GAMM</name>
<organism evidence="2 3">
    <name type="scientific">Marinomonas rhodophyticola</name>
    <dbReference type="NCBI Taxonomy" id="2992803"/>
    <lineage>
        <taxon>Bacteria</taxon>
        <taxon>Pseudomonadati</taxon>
        <taxon>Pseudomonadota</taxon>
        <taxon>Gammaproteobacteria</taxon>
        <taxon>Oceanospirillales</taxon>
        <taxon>Oceanospirillaceae</taxon>
        <taxon>Marinomonas</taxon>
    </lineage>
</organism>
<protein>
    <submittedName>
        <fullName evidence="2">FMN-binding negative transcriptional regulator</fullName>
    </submittedName>
</protein>
<dbReference type="EMBL" id="JAPEUL010000009">
    <property type="protein sequence ID" value="MCW4630402.1"/>
    <property type="molecule type" value="Genomic_DNA"/>
</dbReference>
<evidence type="ECO:0000313" key="3">
    <source>
        <dbReference type="Proteomes" id="UP001431181"/>
    </source>
</evidence>
<accession>A0ABT3KIM6</accession>
<proteinExistence type="predicted"/>
<comment type="caution">
    <text evidence="2">The sequence shown here is derived from an EMBL/GenBank/DDBJ whole genome shotgun (WGS) entry which is preliminary data.</text>
</comment>
<dbReference type="Gene3D" id="2.30.110.10">
    <property type="entry name" value="Electron Transport, Fmn-binding Protein, Chain A"/>
    <property type="match status" value="1"/>
</dbReference>
<dbReference type="RefSeq" id="WP_265219761.1">
    <property type="nucleotide sequence ID" value="NZ_JAPEUL010000009.1"/>
</dbReference>
<dbReference type="Proteomes" id="UP001431181">
    <property type="component" value="Unassembled WGS sequence"/>
</dbReference>
<dbReference type="PANTHER" id="PTHR35802:SF1">
    <property type="entry name" value="PROTEASE SYNTHASE AND SPORULATION PROTEIN PAI 2"/>
    <property type="match status" value="1"/>
</dbReference>